<evidence type="ECO:0000313" key="2">
    <source>
        <dbReference type="EMBL" id="SPU44439.1"/>
    </source>
</evidence>
<evidence type="ECO:0000313" key="3">
    <source>
        <dbReference type="Proteomes" id="UP000250358"/>
    </source>
</evidence>
<dbReference type="CDD" id="cd19410">
    <property type="entry name" value="HK9-like_sensor"/>
    <property type="match status" value="1"/>
</dbReference>
<proteinExistence type="predicted"/>
<dbReference type="Pfam" id="PF05227">
    <property type="entry name" value="CHASE3"/>
    <property type="match status" value="1"/>
</dbReference>
<dbReference type="EMBL" id="UAQM01000013">
    <property type="protein sequence ID" value="SPU44439.1"/>
    <property type="molecule type" value="Genomic_DNA"/>
</dbReference>
<sequence>MKRIRPALRTFGTFLRTPTLSRSIIALLALALLLLLAVNTATLVMIQRTSNYNDTVDHSQQVRLAAKDTLMLLTDAETGQRGFMLTARTEYLGVHDNAVAKLPAVIARLEALVEGDAESSARVVKVKQMARDRLALMDETVNLTRTGRIGEAVSRIRGGRARL</sequence>
<organism evidence="2 3">
    <name type="scientific">Brevundimonas diminuta</name>
    <name type="common">Pseudomonas diminuta</name>
    <dbReference type="NCBI Taxonomy" id="293"/>
    <lineage>
        <taxon>Bacteria</taxon>
        <taxon>Pseudomonadati</taxon>
        <taxon>Pseudomonadota</taxon>
        <taxon>Alphaproteobacteria</taxon>
        <taxon>Caulobacterales</taxon>
        <taxon>Caulobacteraceae</taxon>
        <taxon>Brevundimonas</taxon>
    </lineage>
</organism>
<dbReference type="AlphaFoldDB" id="A0A2X1AK52"/>
<accession>A0A2X1AK52</accession>
<dbReference type="Proteomes" id="UP000250358">
    <property type="component" value="Unassembled WGS sequence"/>
</dbReference>
<gene>
    <name evidence="2" type="ORF">NCTC11165_01823</name>
</gene>
<dbReference type="InterPro" id="IPR007891">
    <property type="entry name" value="CHASE3"/>
</dbReference>
<evidence type="ECO:0000259" key="1">
    <source>
        <dbReference type="Pfam" id="PF05227"/>
    </source>
</evidence>
<protein>
    <submittedName>
        <fullName evidence="2">Predicted periplasmic ligand-binding sensor domain</fullName>
    </submittedName>
</protein>
<name>A0A2X1AK52_BREDI</name>
<feature type="domain" description="CHASE3" evidence="1">
    <location>
        <begin position="53"/>
        <end position="161"/>
    </location>
</feature>
<reference evidence="2 3" key="1">
    <citation type="submission" date="2018-06" db="EMBL/GenBank/DDBJ databases">
        <authorList>
            <consortium name="Pathogen Informatics"/>
            <person name="Doyle S."/>
        </authorList>
    </citation>
    <scope>NUCLEOTIDE SEQUENCE [LARGE SCALE GENOMIC DNA]</scope>
    <source>
        <strain evidence="2 3">NCTC11165</strain>
    </source>
</reference>
<dbReference type="RefSeq" id="WP_252865620.1">
    <property type="nucleotide sequence ID" value="NZ_UAQM01000013.1"/>
</dbReference>